<dbReference type="GO" id="GO:0015190">
    <property type="term" value="F:L-leucine transmembrane transporter activity"/>
    <property type="evidence" value="ECO:0007669"/>
    <property type="project" value="TreeGrafter"/>
</dbReference>
<evidence type="ECO:0000256" key="6">
    <source>
        <dbReference type="ARBA" id="ARBA00022970"/>
    </source>
</evidence>
<gene>
    <name evidence="11" type="ORF">C447_09537</name>
</gene>
<feature type="transmembrane region" description="Helical" evidence="10">
    <location>
        <begin position="333"/>
        <end position="355"/>
    </location>
</feature>
<evidence type="ECO:0000313" key="11">
    <source>
        <dbReference type="EMBL" id="EMA38388.1"/>
    </source>
</evidence>
<feature type="transmembrane region" description="Helical" evidence="10">
    <location>
        <begin position="265"/>
        <end position="285"/>
    </location>
</feature>
<dbReference type="Pfam" id="PF02653">
    <property type="entry name" value="BPD_transp_2"/>
    <property type="match status" value="1"/>
</dbReference>
<feature type="transmembrane region" description="Helical" evidence="10">
    <location>
        <begin position="210"/>
        <end position="236"/>
    </location>
</feature>
<dbReference type="OrthoDB" id="31233at2157"/>
<dbReference type="InterPro" id="IPR052157">
    <property type="entry name" value="BCAA_transport_permease"/>
</dbReference>
<comment type="subcellular location">
    <subcellularLocation>
        <location evidence="1">Cell membrane</location>
        <topology evidence="1">Multi-pass membrane protein</topology>
    </subcellularLocation>
</comment>
<dbReference type="GO" id="GO:0042941">
    <property type="term" value="P:D-alanine transmembrane transport"/>
    <property type="evidence" value="ECO:0007669"/>
    <property type="project" value="TreeGrafter"/>
</dbReference>
<evidence type="ECO:0000256" key="2">
    <source>
        <dbReference type="ARBA" id="ARBA00022448"/>
    </source>
</evidence>
<feature type="transmembrane region" description="Helical" evidence="10">
    <location>
        <begin position="19"/>
        <end position="36"/>
    </location>
</feature>
<feature type="transmembrane region" description="Helical" evidence="10">
    <location>
        <begin position="135"/>
        <end position="156"/>
    </location>
</feature>
<organism evidence="11 12">
    <name type="scientific">Halococcus hamelinensis 100A6</name>
    <dbReference type="NCBI Taxonomy" id="1132509"/>
    <lineage>
        <taxon>Archaea</taxon>
        <taxon>Methanobacteriati</taxon>
        <taxon>Methanobacteriota</taxon>
        <taxon>Stenosarchaea group</taxon>
        <taxon>Halobacteria</taxon>
        <taxon>Halobacteriales</taxon>
        <taxon>Halococcaceae</taxon>
        <taxon>Halococcus</taxon>
    </lineage>
</organism>
<evidence type="ECO:0000256" key="7">
    <source>
        <dbReference type="ARBA" id="ARBA00022989"/>
    </source>
</evidence>
<keyword evidence="8 10" id="KW-0472">Membrane</keyword>
<evidence type="ECO:0000256" key="5">
    <source>
        <dbReference type="ARBA" id="ARBA00022692"/>
    </source>
</evidence>
<keyword evidence="2" id="KW-0813">Transport</keyword>
<dbReference type="PATRIC" id="fig|1132509.6.peg.2151"/>
<comment type="caution">
    <text evidence="11">The sequence shown here is derived from an EMBL/GenBank/DDBJ whole genome shotgun (WGS) entry which is preliminary data.</text>
</comment>
<protein>
    <submittedName>
        <fullName evidence="11">Putative branched-chain amino acids ABC transporter permease</fullName>
    </submittedName>
</protein>
<dbReference type="GO" id="GO:1903806">
    <property type="term" value="P:L-isoleucine import across plasma membrane"/>
    <property type="evidence" value="ECO:0007669"/>
    <property type="project" value="TreeGrafter"/>
</dbReference>
<dbReference type="GO" id="GO:0015188">
    <property type="term" value="F:L-isoleucine transmembrane transporter activity"/>
    <property type="evidence" value="ECO:0007669"/>
    <property type="project" value="TreeGrafter"/>
</dbReference>
<dbReference type="PANTHER" id="PTHR11795">
    <property type="entry name" value="BRANCHED-CHAIN AMINO ACID TRANSPORT SYSTEM PERMEASE PROTEIN LIVH"/>
    <property type="match status" value="1"/>
</dbReference>
<feature type="transmembrane region" description="Helical" evidence="10">
    <location>
        <begin position="168"/>
        <end position="190"/>
    </location>
</feature>
<dbReference type="eggNOG" id="arCOG01269">
    <property type="taxonomic scope" value="Archaea"/>
</dbReference>
<evidence type="ECO:0000256" key="8">
    <source>
        <dbReference type="ARBA" id="ARBA00023136"/>
    </source>
</evidence>
<dbReference type="GO" id="GO:0005304">
    <property type="term" value="F:L-valine transmembrane transporter activity"/>
    <property type="evidence" value="ECO:0007669"/>
    <property type="project" value="TreeGrafter"/>
</dbReference>
<dbReference type="Proteomes" id="UP000011566">
    <property type="component" value="Unassembled WGS sequence"/>
</dbReference>
<evidence type="ECO:0000256" key="10">
    <source>
        <dbReference type="SAM" id="Phobius"/>
    </source>
</evidence>
<dbReference type="PANTHER" id="PTHR11795:SF371">
    <property type="entry name" value="HIGH-AFFINITY BRANCHED-CHAIN AMINO ACID TRANSPORT SYSTEM PERMEASE PROTEIN LIVH"/>
    <property type="match status" value="1"/>
</dbReference>
<name>M0LYZ3_9EURY</name>
<keyword evidence="7 10" id="KW-1133">Transmembrane helix</keyword>
<evidence type="ECO:0000313" key="12">
    <source>
        <dbReference type="Proteomes" id="UP000011566"/>
    </source>
</evidence>
<keyword evidence="6" id="KW-0029">Amino-acid transport</keyword>
<sequence>MAIAETYSRGRNYLAEQPLGLLVAVVCVILLLDLVRKLLDGSLSALSLGIFVKEGLILGLELGLAGVGLSMTYSILGFANFAHGDYISTGAFAGWATTYVVAGFGALPLGDLVLVGVSGDATAGDVGVSVVSTPLAVVAGLVVAVGVAIVLSLVLDRVAYKPMRNQEGIALLIASIGVALALRYLLAFVFGTSAPGVTGGEVPGVTVPGIGIQINAHEATLAVCTVVLLAGVHVLLQYTKLGTAMRAMADNRDLARVTGIPTERVVRMTWIIGGGLTGAAGYLVTLETGTISFDFGWTLLLLIFAAVILGGIGSVYGAMFGGLVIGLASQVSLVWIPSDFTTAVAFAVMIVVLVVKPSGLFSGVTTT</sequence>
<proteinExistence type="inferred from homology"/>
<keyword evidence="5 10" id="KW-0812">Transmembrane</keyword>
<feature type="transmembrane region" description="Helical" evidence="10">
    <location>
        <begin position="56"/>
        <end position="79"/>
    </location>
</feature>
<dbReference type="GO" id="GO:0015808">
    <property type="term" value="P:L-alanine transport"/>
    <property type="evidence" value="ECO:0007669"/>
    <property type="project" value="TreeGrafter"/>
</dbReference>
<reference evidence="11 12" key="1">
    <citation type="journal article" date="2014" name="PLoS Genet.">
        <title>Phylogenetically driven sequencing of extremely halophilic archaea reveals strategies for static and dynamic osmo-response.</title>
        <authorList>
            <person name="Becker E.A."/>
            <person name="Seitzer P.M."/>
            <person name="Tritt A."/>
            <person name="Larsen D."/>
            <person name="Krusor M."/>
            <person name="Yao A.I."/>
            <person name="Wu D."/>
            <person name="Madern D."/>
            <person name="Eisen J.A."/>
            <person name="Darling A.E."/>
            <person name="Facciotti M.T."/>
        </authorList>
    </citation>
    <scope>NUCLEOTIDE SEQUENCE [LARGE SCALE GENOMIC DNA]</scope>
    <source>
        <strain evidence="11 12">100A6</strain>
    </source>
</reference>
<evidence type="ECO:0000256" key="4">
    <source>
        <dbReference type="ARBA" id="ARBA00022519"/>
    </source>
</evidence>
<dbReference type="InterPro" id="IPR001851">
    <property type="entry name" value="ABC_transp_permease"/>
</dbReference>
<keyword evidence="12" id="KW-1185">Reference proteome</keyword>
<dbReference type="CDD" id="cd06582">
    <property type="entry name" value="TM_PBP1_LivH_like"/>
    <property type="match status" value="1"/>
</dbReference>
<keyword evidence="3" id="KW-1003">Cell membrane</keyword>
<dbReference type="RefSeq" id="WP_007693269.1">
    <property type="nucleotide sequence ID" value="NZ_AJRK01000391.1"/>
</dbReference>
<keyword evidence="4" id="KW-0997">Cell inner membrane</keyword>
<evidence type="ECO:0000256" key="1">
    <source>
        <dbReference type="ARBA" id="ARBA00004651"/>
    </source>
</evidence>
<comment type="similarity">
    <text evidence="9">Belongs to the binding-protein-dependent transport system permease family. LivHM subfamily.</text>
</comment>
<dbReference type="GO" id="GO:0005886">
    <property type="term" value="C:plasma membrane"/>
    <property type="evidence" value="ECO:0007669"/>
    <property type="project" value="UniProtKB-SubCell"/>
</dbReference>
<feature type="transmembrane region" description="Helical" evidence="10">
    <location>
        <begin position="297"/>
        <end position="326"/>
    </location>
</feature>
<evidence type="ECO:0000256" key="9">
    <source>
        <dbReference type="ARBA" id="ARBA00037998"/>
    </source>
</evidence>
<accession>M0LYZ3</accession>
<feature type="transmembrane region" description="Helical" evidence="10">
    <location>
        <begin position="91"/>
        <end position="115"/>
    </location>
</feature>
<dbReference type="EMBL" id="AOMB01000030">
    <property type="protein sequence ID" value="EMA38388.1"/>
    <property type="molecule type" value="Genomic_DNA"/>
</dbReference>
<evidence type="ECO:0000256" key="3">
    <source>
        <dbReference type="ARBA" id="ARBA00022475"/>
    </source>
</evidence>
<dbReference type="GO" id="GO:0015192">
    <property type="term" value="F:L-phenylalanine transmembrane transporter activity"/>
    <property type="evidence" value="ECO:0007669"/>
    <property type="project" value="TreeGrafter"/>
</dbReference>
<dbReference type="AlphaFoldDB" id="M0LYZ3"/>